<proteinExistence type="predicted"/>
<keyword evidence="1" id="KW-0472">Membrane</keyword>
<sequence>MFVRSLLLLALRNMLLKNAPIFGRILSIQGQYFILIWLSLFVIFYNKVDKS</sequence>
<reference evidence="2 3" key="1">
    <citation type="submission" date="2019-07" db="EMBL/GenBank/DDBJ databases">
        <title>WGS assembly of Gossypium tomentosum.</title>
        <authorList>
            <person name="Chen Z.J."/>
            <person name="Sreedasyam A."/>
            <person name="Ando A."/>
            <person name="Song Q."/>
            <person name="De L."/>
            <person name="Hulse-Kemp A."/>
            <person name="Ding M."/>
            <person name="Ye W."/>
            <person name="Kirkbride R."/>
            <person name="Jenkins J."/>
            <person name="Plott C."/>
            <person name="Lovell J."/>
            <person name="Lin Y.-M."/>
            <person name="Vaughn R."/>
            <person name="Liu B."/>
            <person name="Li W."/>
            <person name="Simpson S."/>
            <person name="Scheffler B."/>
            <person name="Saski C."/>
            <person name="Grover C."/>
            <person name="Hu G."/>
            <person name="Conover J."/>
            <person name="Carlson J."/>
            <person name="Shu S."/>
            <person name="Boston L."/>
            <person name="Williams M."/>
            <person name="Peterson D."/>
            <person name="Mcgee K."/>
            <person name="Jones D."/>
            <person name="Wendel J."/>
            <person name="Stelly D."/>
            <person name="Grimwood J."/>
            <person name="Schmutz J."/>
        </authorList>
    </citation>
    <scope>NUCLEOTIDE SEQUENCE [LARGE SCALE GENOMIC DNA]</scope>
    <source>
        <strain evidence="2">7179.01</strain>
    </source>
</reference>
<dbReference type="Proteomes" id="UP000322667">
    <property type="component" value="Chromosome A09"/>
</dbReference>
<evidence type="ECO:0000313" key="2">
    <source>
        <dbReference type="EMBL" id="TYI10463.1"/>
    </source>
</evidence>
<keyword evidence="3" id="KW-1185">Reference proteome</keyword>
<keyword evidence="1" id="KW-1133">Transmembrane helix</keyword>
<organism evidence="2 3">
    <name type="scientific">Gossypium tomentosum</name>
    <name type="common">Hawaiian cotton</name>
    <name type="synonym">Gossypium sandvicense</name>
    <dbReference type="NCBI Taxonomy" id="34277"/>
    <lineage>
        <taxon>Eukaryota</taxon>
        <taxon>Viridiplantae</taxon>
        <taxon>Streptophyta</taxon>
        <taxon>Embryophyta</taxon>
        <taxon>Tracheophyta</taxon>
        <taxon>Spermatophyta</taxon>
        <taxon>Magnoliopsida</taxon>
        <taxon>eudicotyledons</taxon>
        <taxon>Gunneridae</taxon>
        <taxon>Pentapetalae</taxon>
        <taxon>rosids</taxon>
        <taxon>malvids</taxon>
        <taxon>Malvales</taxon>
        <taxon>Malvaceae</taxon>
        <taxon>Malvoideae</taxon>
        <taxon>Gossypium</taxon>
    </lineage>
</organism>
<dbReference type="EMBL" id="CM017618">
    <property type="protein sequence ID" value="TYI10463.1"/>
    <property type="molecule type" value="Genomic_DNA"/>
</dbReference>
<feature type="transmembrane region" description="Helical" evidence="1">
    <location>
        <begin position="21"/>
        <end position="45"/>
    </location>
</feature>
<keyword evidence="1" id="KW-0812">Transmembrane</keyword>
<protein>
    <submittedName>
        <fullName evidence="2">Uncharacterized protein</fullName>
    </submittedName>
</protein>
<evidence type="ECO:0000256" key="1">
    <source>
        <dbReference type="SAM" id="Phobius"/>
    </source>
</evidence>
<dbReference type="AlphaFoldDB" id="A0A5D2P3R7"/>
<gene>
    <name evidence="2" type="ORF">ES332_A09G142800v1</name>
</gene>
<accession>A0A5D2P3R7</accession>
<evidence type="ECO:0000313" key="3">
    <source>
        <dbReference type="Proteomes" id="UP000322667"/>
    </source>
</evidence>
<name>A0A5D2P3R7_GOSTO</name>